<feature type="repeat" description="WD" evidence="5">
    <location>
        <begin position="227"/>
        <end position="261"/>
    </location>
</feature>
<dbReference type="PROSITE" id="PS50082">
    <property type="entry name" value="WD_REPEATS_2"/>
    <property type="match status" value="7"/>
</dbReference>
<keyword evidence="1 5" id="KW-0853">WD repeat</keyword>
<accession>A0ABQ7J787</accession>
<dbReference type="CDD" id="cd00200">
    <property type="entry name" value="WD40"/>
    <property type="match status" value="1"/>
</dbReference>
<dbReference type="InterPro" id="IPR052234">
    <property type="entry name" value="U5_snRNP_Component"/>
</dbReference>
<evidence type="ECO:0000256" key="2">
    <source>
        <dbReference type="ARBA" id="ARBA00022664"/>
    </source>
</evidence>
<dbReference type="PRINTS" id="PR00320">
    <property type="entry name" value="GPROTEINBRPT"/>
</dbReference>
<keyword evidence="4" id="KW-0508">mRNA splicing</keyword>
<name>A0ABQ7J787_9APIC</name>
<dbReference type="EMBL" id="JADAQX010000577">
    <property type="protein sequence ID" value="KAF8819855.1"/>
    <property type="molecule type" value="Genomic_DNA"/>
</dbReference>
<dbReference type="PANTHER" id="PTHR44006">
    <property type="entry name" value="U5 SMALL NUCLEAR RIBONUCLEOPROTEIN 40 KDA PROTEIN"/>
    <property type="match status" value="1"/>
</dbReference>
<feature type="repeat" description="WD" evidence="5">
    <location>
        <begin position="319"/>
        <end position="356"/>
    </location>
</feature>
<protein>
    <submittedName>
        <fullName evidence="6">U5 snRNP-specific protein</fullName>
    </submittedName>
</protein>
<feature type="repeat" description="WD" evidence="5">
    <location>
        <begin position="277"/>
        <end position="318"/>
    </location>
</feature>
<sequence>MSLRLSAKTAPVLTMKTQEDYSVSRNYFGSCRLFVSHQRGEIFGLEFSPDGRNLASGGFDKNILIYNIYGECENWCVLKGHQNAILEMHWSSDSRNIFSCSADRSLAVWDVENGRRIKKFSNTRSAFVSAYFFPEMKECLVCAGGHVSLVNSCNCARRGPPLLVSGSDDGTTKVWDLRTRKCSKTYESQYQVLSVTFDDNASRIFSGSLDNTIRAYDLRMDSELEALQGHTDSITGLDVSKDGRYLLSNSMDQTIRLWNIQPYLDGKRCMGIMNGATHNFEKNLLRVRWNSSDSLFAAGSADRYVYVWCMKTSRLLYRLPGHNGSVNEVCFHPYEPIVASCSSDKTIYMGELETMD</sequence>
<dbReference type="InterPro" id="IPR036322">
    <property type="entry name" value="WD40_repeat_dom_sf"/>
</dbReference>
<dbReference type="InterPro" id="IPR019775">
    <property type="entry name" value="WD40_repeat_CS"/>
</dbReference>
<dbReference type="SUPFAM" id="SSF50978">
    <property type="entry name" value="WD40 repeat-like"/>
    <property type="match status" value="1"/>
</dbReference>
<keyword evidence="3" id="KW-0677">Repeat</keyword>
<dbReference type="Proteomes" id="UP000823046">
    <property type="component" value="Unassembled WGS sequence"/>
</dbReference>
<evidence type="ECO:0000256" key="5">
    <source>
        <dbReference type="PROSITE-ProRule" id="PRU00221"/>
    </source>
</evidence>
<keyword evidence="7" id="KW-1185">Reference proteome</keyword>
<feature type="repeat" description="WD" evidence="5">
    <location>
        <begin position="35"/>
        <end position="68"/>
    </location>
</feature>
<feature type="repeat" description="WD" evidence="5">
    <location>
        <begin position="78"/>
        <end position="119"/>
    </location>
</feature>
<evidence type="ECO:0000256" key="3">
    <source>
        <dbReference type="ARBA" id="ARBA00022737"/>
    </source>
</evidence>
<dbReference type="InterPro" id="IPR020472">
    <property type="entry name" value="WD40_PAC1"/>
</dbReference>
<keyword evidence="2" id="KW-0507">mRNA processing</keyword>
<evidence type="ECO:0000313" key="7">
    <source>
        <dbReference type="Proteomes" id="UP000823046"/>
    </source>
</evidence>
<gene>
    <name evidence="6" type="ORF">IE077_004594</name>
</gene>
<comment type="caution">
    <text evidence="6">The sequence shown here is derived from an EMBL/GenBank/DDBJ whole genome shotgun (WGS) entry which is preliminary data.</text>
</comment>
<evidence type="ECO:0000256" key="1">
    <source>
        <dbReference type="ARBA" id="ARBA00022574"/>
    </source>
</evidence>
<reference evidence="6 7" key="1">
    <citation type="journal article" date="2020" name="bioRxiv">
        <title>Metabolic contributions of an alphaproteobacterial endosymbiont in the apicomplexan Cardiosporidium cionae.</title>
        <authorList>
            <person name="Hunter E.S."/>
            <person name="Paight C.J."/>
            <person name="Lane C.E."/>
        </authorList>
    </citation>
    <scope>NUCLEOTIDE SEQUENCE [LARGE SCALE GENOMIC DNA]</scope>
    <source>
        <strain evidence="6">ESH_2018</strain>
    </source>
</reference>
<dbReference type="InterPro" id="IPR001680">
    <property type="entry name" value="WD40_rpt"/>
</dbReference>
<proteinExistence type="predicted"/>
<evidence type="ECO:0000256" key="4">
    <source>
        <dbReference type="ARBA" id="ARBA00023187"/>
    </source>
</evidence>
<dbReference type="SMART" id="SM00320">
    <property type="entry name" value="WD40"/>
    <property type="match status" value="7"/>
</dbReference>
<dbReference type="PROSITE" id="PS50294">
    <property type="entry name" value="WD_REPEATS_REGION"/>
    <property type="match status" value="3"/>
</dbReference>
<dbReference type="InterPro" id="IPR015943">
    <property type="entry name" value="WD40/YVTN_repeat-like_dom_sf"/>
</dbReference>
<dbReference type="PROSITE" id="PS00678">
    <property type="entry name" value="WD_REPEATS_1"/>
    <property type="match status" value="2"/>
</dbReference>
<dbReference type="Gene3D" id="2.130.10.10">
    <property type="entry name" value="YVTN repeat-like/Quinoprotein amine dehydrogenase"/>
    <property type="match status" value="2"/>
</dbReference>
<dbReference type="Pfam" id="PF00400">
    <property type="entry name" value="WD40"/>
    <property type="match status" value="7"/>
</dbReference>
<evidence type="ECO:0000313" key="6">
    <source>
        <dbReference type="EMBL" id="KAF8819855.1"/>
    </source>
</evidence>
<feature type="repeat" description="WD" evidence="5">
    <location>
        <begin position="143"/>
        <end position="185"/>
    </location>
</feature>
<dbReference type="PANTHER" id="PTHR44006:SF1">
    <property type="entry name" value="U5 SMALL NUCLEAR RIBONUCLEOPROTEIN 40 KDA PROTEIN"/>
    <property type="match status" value="1"/>
</dbReference>
<feature type="repeat" description="WD" evidence="5">
    <location>
        <begin position="185"/>
        <end position="226"/>
    </location>
</feature>
<organism evidence="6 7">
    <name type="scientific">Cardiosporidium cionae</name>
    <dbReference type="NCBI Taxonomy" id="476202"/>
    <lineage>
        <taxon>Eukaryota</taxon>
        <taxon>Sar</taxon>
        <taxon>Alveolata</taxon>
        <taxon>Apicomplexa</taxon>
        <taxon>Aconoidasida</taxon>
        <taxon>Nephromycida</taxon>
        <taxon>Cardiosporidium</taxon>
    </lineage>
</organism>